<evidence type="ECO:0000259" key="7">
    <source>
        <dbReference type="PROSITE" id="PS50940"/>
    </source>
</evidence>
<evidence type="ECO:0000313" key="9">
    <source>
        <dbReference type="RefSeq" id="XP_022335498.1"/>
    </source>
</evidence>
<evidence type="ECO:0000256" key="3">
    <source>
        <dbReference type="ARBA" id="ARBA00022737"/>
    </source>
</evidence>
<proteinExistence type="predicted"/>
<organism evidence="8 9">
    <name type="scientific">Crassostrea virginica</name>
    <name type="common">Eastern oyster</name>
    <dbReference type="NCBI Taxonomy" id="6565"/>
    <lineage>
        <taxon>Eukaryota</taxon>
        <taxon>Metazoa</taxon>
        <taxon>Spiralia</taxon>
        <taxon>Lophotrochozoa</taxon>
        <taxon>Mollusca</taxon>
        <taxon>Bivalvia</taxon>
        <taxon>Autobranchia</taxon>
        <taxon>Pteriomorphia</taxon>
        <taxon>Ostreida</taxon>
        <taxon>Ostreoidea</taxon>
        <taxon>Ostreidae</taxon>
        <taxon>Crassostrea</taxon>
    </lineage>
</organism>
<keyword evidence="8" id="KW-1185">Reference proteome</keyword>
<dbReference type="AlphaFoldDB" id="A0A8B8E792"/>
<dbReference type="InterPro" id="IPR036508">
    <property type="entry name" value="Chitin-bd_dom_sf"/>
</dbReference>
<feature type="domain" description="Chitin-binding type-2" evidence="7">
    <location>
        <begin position="740"/>
        <end position="800"/>
    </location>
</feature>
<dbReference type="PANTHER" id="PTHR23301:SF0">
    <property type="entry name" value="CHITIN-BINDING TYPE-2 DOMAIN-CONTAINING PROTEIN-RELATED"/>
    <property type="match status" value="1"/>
</dbReference>
<dbReference type="InterPro" id="IPR051940">
    <property type="entry name" value="Chitin_bind-dev_reg"/>
</dbReference>
<dbReference type="Proteomes" id="UP000694844">
    <property type="component" value="Chromosome 5"/>
</dbReference>
<dbReference type="OrthoDB" id="6020543at2759"/>
<feature type="domain" description="Chitin-binding type-2" evidence="7">
    <location>
        <begin position="870"/>
        <end position="930"/>
    </location>
</feature>
<protein>
    <submittedName>
        <fullName evidence="9">Uncharacterized protein LOC111132106</fullName>
    </submittedName>
</protein>
<dbReference type="GeneID" id="111132106"/>
<evidence type="ECO:0000256" key="5">
    <source>
        <dbReference type="ARBA" id="ARBA00023180"/>
    </source>
</evidence>
<keyword evidence="3" id="KW-0677">Repeat</keyword>
<feature type="signal peptide" evidence="6">
    <location>
        <begin position="1"/>
        <end position="21"/>
    </location>
</feature>
<accession>A0A8B8E792</accession>
<dbReference type="SMART" id="SM00494">
    <property type="entry name" value="ChtBD2"/>
    <property type="match status" value="9"/>
</dbReference>
<name>A0A8B8E792_CRAVI</name>
<gene>
    <name evidence="9" type="primary">LOC111132106</name>
</gene>
<feature type="domain" description="Chitin-binding type-2" evidence="7">
    <location>
        <begin position="612"/>
        <end position="672"/>
    </location>
</feature>
<evidence type="ECO:0000313" key="8">
    <source>
        <dbReference type="Proteomes" id="UP000694844"/>
    </source>
</evidence>
<keyword evidence="1" id="KW-0147">Chitin-binding</keyword>
<keyword evidence="4" id="KW-1015">Disulfide bond</keyword>
<reference evidence="9" key="1">
    <citation type="submission" date="2025-08" db="UniProtKB">
        <authorList>
            <consortium name="RefSeq"/>
        </authorList>
    </citation>
    <scope>IDENTIFICATION</scope>
    <source>
        <tissue evidence="9">Whole sample</tissue>
    </source>
</reference>
<dbReference type="RefSeq" id="XP_022335498.1">
    <property type="nucleotide sequence ID" value="XM_022479790.1"/>
</dbReference>
<dbReference type="GO" id="GO:0008061">
    <property type="term" value="F:chitin binding"/>
    <property type="evidence" value="ECO:0007669"/>
    <property type="project" value="UniProtKB-KW"/>
</dbReference>
<dbReference type="PANTHER" id="PTHR23301">
    <property type="entry name" value="CHITIN BINDING PERITROPHIN-A"/>
    <property type="match status" value="1"/>
</dbReference>
<feature type="domain" description="Chitin-binding type-2" evidence="7">
    <location>
        <begin position="246"/>
        <end position="302"/>
    </location>
</feature>
<feature type="domain" description="Chitin-binding type-2" evidence="7">
    <location>
        <begin position="99"/>
        <end position="161"/>
    </location>
</feature>
<keyword evidence="2 6" id="KW-0732">Signal</keyword>
<evidence type="ECO:0000256" key="4">
    <source>
        <dbReference type="ARBA" id="ARBA00023157"/>
    </source>
</evidence>
<dbReference type="PROSITE" id="PS50940">
    <property type="entry name" value="CHIT_BIND_II"/>
    <property type="match status" value="7"/>
</dbReference>
<dbReference type="KEGG" id="cvn:111132106"/>
<dbReference type="Pfam" id="PF01607">
    <property type="entry name" value="CBM_14"/>
    <property type="match status" value="3"/>
</dbReference>
<feature type="domain" description="Chitin-binding type-2" evidence="7">
    <location>
        <begin position="32"/>
        <end position="93"/>
    </location>
</feature>
<dbReference type="Gene3D" id="2.170.140.10">
    <property type="entry name" value="Chitin binding domain"/>
    <property type="match status" value="3"/>
</dbReference>
<keyword evidence="5" id="KW-0325">Glycoprotein</keyword>
<feature type="domain" description="Chitin-binding type-2" evidence="7">
    <location>
        <begin position="462"/>
        <end position="525"/>
    </location>
</feature>
<evidence type="ECO:0000256" key="1">
    <source>
        <dbReference type="ARBA" id="ARBA00022669"/>
    </source>
</evidence>
<dbReference type="InterPro" id="IPR002557">
    <property type="entry name" value="Chitin-bd_dom"/>
</dbReference>
<sequence>MSFLCVLQCLCYISVIGLVSSKSRRGFYPNLIDFCANDEVYVGIPWNCHGYLHCKNANGLKMPFWQDCPSSLYFNFGSKTCTWPQNVSQPCPGTADVVMAFCPDYPAVQVLHPTQCAQYYDCSNMVNLPNQPAYLNECPYPKLFNADTLRCDDYASVDCGDRIEPLSPCDYVRHQCSGQGCTPCTDLIPGCEGVPNGPTSYQGRLLTKFYLQCLNNKTQSIEICRDGVFDPVLGRCTREVDSRAVDILCTTNPNARMEHPGDCSKYYDCRDRKQMIKECPYPKLYSPTKQACLDFSVVLCNGRREPKAPCDYKAYECTGINCPVCELENPNCVGLPNGKNAFLGREQTPWYIECRGERTINKLTCPGGNNFDPVERRCLGEQGVASTLFPEKPSYDPEEVSRQAINGILPIYNVGGGTQRLPPPNIGNRASHMTPVNPVNPMNPPNARNPVNMMTPGSSQMHDMCVGNEGLLLADPNNCARYFNCSRYAVKYEGFALSQDECPYPQLFSTETGFCEDFPDVNCKDRFIPKAPCDYLKKRCKPGNLSCVPCAERWPSCVGRENGNNTIPGRDMTDSYVICLEGRTVSLEQCPVGFFDSVQRKCRTKIGAAAIRAYCTAHPGEIKANPVNCAQYFDCGEESYKARTFLRECPYPYEFDDKISTCVNFTMVDCGKRREYTSPCDYLQNHCPPSNPTCKPCSERHFDCSNLSDGLHLASRGSASSSYVVVCFQGRTKIGAAAIRAYCTAHPGEIKANPENCAQYFDCGEESFKARTFLRECPYPHEFDDKTSTCVNFTMVDCGKRREYTSPCDYLQNHCPPSNPTCKPCSERHFDCSNLSDGLHLASRGSASSSYMYVVVCFQGRTKIGAAAIRAYCTAHPGEIKANHENCAQYFDCGEESFKARTFLRECPYPHEFDDKTSTCVNFTMVDCGKRREYTSPCDYLQNHCPPSNPTCKPCSERHFDCSNLSDGLHPASRGSASSSYVVCFQGRTIATEGCKQGVFDPVERRCALV</sequence>
<dbReference type="GO" id="GO:0005576">
    <property type="term" value="C:extracellular region"/>
    <property type="evidence" value="ECO:0007669"/>
    <property type="project" value="InterPro"/>
</dbReference>
<dbReference type="SUPFAM" id="SSF57625">
    <property type="entry name" value="Invertebrate chitin-binding proteins"/>
    <property type="match status" value="7"/>
</dbReference>
<evidence type="ECO:0000256" key="6">
    <source>
        <dbReference type="SAM" id="SignalP"/>
    </source>
</evidence>
<feature type="chain" id="PRO_5034189425" evidence="6">
    <location>
        <begin position="22"/>
        <end position="1010"/>
    </location>
</feature>
<evidence type="ECO:0000256" key="2">
    <source>
        <dbReference type="ARBA" id="ARBA00022729"/>
    </source>
</evidence>